<comment type="similarity">
    <text evidence="1">Belongs to the GSP E family.</text>
</comment>
<dbReference type="InterPro" id="IPR027417">
    <property type="entry name" value="P-loop_NTPase"/>
</dbReference>
<dbReference type="InterPro" id="IPR007831">
    <property type="entry name" value="T2SS_GspE_N"/>
</dbReference>
<proteinExistence type="inferred from homology"/>
<gene>
    <name evidence="5" type="ORF">A2W54_03390</name>
</gene>
<name>A0A1F5WQ69_9BACT</name>
<dbReference type="PROSITE" id="PS00662">
    <property type="entry name" value="T2SP_E"/>
    <property type="match status" value="1"/>
</dbReference>
<dbReference type="CDD" id="cd01129">
    <property type="entry name" value="PulE-GspE-like"/>
    <property type="match status" value="1"/>
</dbReference>
<reference evidence="5 6" key="1">
    <citation type="journal article" date="2016" name="Nat. Commun.">
        <title>Thousands of microbial genomes shed light on interconnected biogeochemical processes in an aquifer system.</title>
        <authorList>
            <person name="Anantharaman K."/>
            <person name="Brown C.T."/>
            <person name="Hug L.A."/>
            <person name="Sharon I."/>
            <person name="Castelle C.J."/>
            <person name="Probst A.J."/>
            <person name="Thomas B.C."/>
            <person name="Singh A."/>
            <person name="Wilkins M.J."/>
            <person name="Karaoz U."/>
            <person name="Brodie E.L."/>
            <person name="Williams K.H."/>
            <person name="Hubbard S.S."/>
            <person name="Banfield J.F."/>
        </authorList>
    </citation>
    <scope>NUCLEOTIDE SEQUENCE [LARGE SCALE GENOMIC DNA]</scope>
</reference>
<dbReference type="Proteomes" id="UP000178425">
    <property type="component" value="Unassembled WGS sequence"/>
</dbReference>
<keyword evidence="3" id="KW-0067">ATP-binding</keyword>
<evidence type="ECO:0000256" key="1">
    <source>
        <dbReference type="ARBA" id="ARBA00006611"/>
    </source>
</evidence>
<dbReference type="SUPFAM" id="SSF52540">
    <property type="entry name" value="P-loop containing nucleoside triphosphate hydrolases"/>
    <property type="match status" value="1"/>
</dbReference>
<dbReference type="Gene3D" id="3.30.450.90">
    <property type="match status" value="1"/>
</dbReference>
<evidence type="ECO:0000256" key="2">
    <source>
        <dbReference type="ARBA" id="ARBA00022741"/>
    </source>
</evidence>
<dbReference type="GO" id="GO:0005524">
    <property type="term" value="F:ATP binding"/>
    <property type="evidence" value="ECO:0007669"/>
    <property type="project" value="UniProtKB-KW"/>
</dbReference>
<comment type="caution">
    <text evidence="5">The sequence shown here is derived from an EMBL/GenBank/DDBJ whole genome shotgun (WGS) entry which is preliminary data.</text>
</comment>
<dbReference type="EMBL" id="MFHI01000034">
    <property type="protein sequence ID" value="OGF77822.1"/>
    <property type="molecule type" value="Genomic_DNA"/>
</dbReference>
<sequence length="583" mass="64396">MKIEQQQLKAFLLDSELVSKADIEKAEKEAKTSGKKIDDVLLAQKKVSEADITRVKAYILGIPFVNLEGEKIDPKILGIIPEPIAKKNNIVAFKKNGPNLEVAMLDPEDLGTIEFIKKKADLKILPRLTSIASIKYVLAQYQKSLEAEFGDIIKGETETLAKVAKDSGAVADAGELKKIAEDLPIIRIVDTLIRHAILGRASDIHIEPMEKEVLVRYRIDGILHDAMVLPAQVAAGIVARIKVLSNLKLDEHRLPQDGRFKIETPEYKISFRVSVLPVFDGEKVVMRLLPEDSKGFGLEDLGFHGEALELLYKNIKKPVGMILATGPTGSGKTTTLYSILAILNVPGVNISTIEDPIEYRMPRVNQTQVRPDIGFTFATGLRSLVRQDPDIIMVGEIRDRETVDLAINAALTGHLVLSTLHTNSAAGALPRMLDMGVEPFLIVSTVNIMIGQRLVRRLAKEKTAYNLSDTEFKELGKEVDLDRVLAVLKKEKIISPKASWKDVSFYKPKPSSDTEDGYLSRIGIHEVLAVTPTIKELVMKGATADTIEAQAKSEGMMTMLEDGIFKCVQGITTIEEILRVTRE</sequence>
<dbReference type="GO" id="GO:0005886">
    <property type="term" value="C:plasma membrane"/>
    <property type="evidence" value="ECO:0007669"/>
    <property type="project" value="TreeGrafter"/>
</dbReference>
<evidence type="ECO:0000313" key="5">
    <source>
        <dbReference type="EMBL" id="OGF77822.1"/>
    </source>
</evidence>
<dbReference type="PANTHER" id="PTHR30258">
    <property type="entry name" value="TYPE II SECRETION SYSTEM PROTEIN GSPE-RELATED"/>
    <property type="match status" value="1"/>
</dbReference>
<dbReference type="Pfam" id="PF00437">
    <property type="entry name" value="T2SSE"/>
    <property type="match status" value="1"/>
</dbReference>
<dbReference type="PANTHER" id="PTHR30258:SF1">
    <property type="entry name" value="PROTEIN TRANSPORT PROTEIN HOFB HOMOLOG"/>
    <property type="match status" value="1"/>
</dbReference>
<dbReference type="InterPro" id="IPR037257">
    <property type="entry name" value="T2SS_E_N_sf"/>
</dbReference>
<dbReference type="GO" id="GO:0016887">
    <property type="term" value="F:ATP hydrolysis activity"/>
    <property type="evidence" value="ECO:0007669"/>
    <property type="project" value="TreeGrafter"/>
</dbReference>
<organism evidence="5 6">
    <name type="scientific">Candidatus Giovannonibacteria bacterium RIFCSPHIGHO2_02_43_13</name>
    <dbReference type="NCBI Taxonomy" id="1798330"/>
    <lineage>
        <taxon>Bacteria</taxon>
        <taxon>Candidatus Giovannoniibacteriota</taxon>
    </lineage>
</organism>
<evidence type="ECO:0000256" key="3">
    <source>
        <dbReference type="ARBA" id="ARBA00022840"/>
    </source>
</evidence>
<dbReference type="InterPro" id="IPR001482">
    <property type="entry name" value="T2SS/T4SS_dom"/>
</dbReference>
<feature type="domain" description="Bacterial type II secretion system protein E" evidence="4">
    <location>
        <begin position="385"/>
        <end position="399"/>
    </location>
</feature>
<evidence type="ECO:0000259" key="4">
    <source>
        <dbReference type="PROSITE" id="PS00662"/>
    </source>
</evidence>
<dbReference type="SUPFAM" id="SSF160246">
    <property type="entry name" value="EspE N-terminal domain-like"/>
    <property type="match status" value="1"/>
</dbReference>
<keyword evidence="2" id="KW-0547">Nucleotide-binding</keyword>
<dbReference type="Pfam" id="PF05157">
    <property type="entry name" value="MshEN"/>
    <property type="match status" value="1"/>
</dbReference>
<evidence type="ECO:0000313" key="6">
    <source>
        <dbReference type="Proteomes" id="UP000178425"/>
    </source>
</evidence>
<accession>A0A1F5WQ69</accession>
<dbReference type="Gene3D" id="3.40.50.300">
    <property type="entry name" value="P-loop containing nucleotide triphosphate hydrolases"/>
    <property type="match status" value="1"/>
</dbReference>
<dbReference type="Gene3D" id="3.30.300.160">
    <property type="entry name" value="Type II secretion system, protein E, N-terminal domain"/>
    <property type="match status" value="1"/>
</dbReference>
<dbReference type="AlphaFoldDB" id="A0A1F5WQ69"/>
<protein>
    <recommendedName>
        <fullName evidence="4">Bacterial type II secretion system protein E domain-containing protein</fullName>
    </recommendedName>
</protein>